<gene>
    <name evidence="3" type="ORF">Raf01_78670</name>
</gene>
<dbReference type="PANTHER" id="PTHR13947:SF37">
    <property type="entry name" value="LD18367P"/>
    <property type="match status" value="1"/>
</dbReference>
<protein>
    <submittedName>
        <fullName evidence="3">MarR family transcriptional regulator</fullName>
    </submittedName>
</protein>
<dbReference type="GO" id="GO:0008080">
    <property type="term" value="F:N-acetyltransferase activity"/>
    <property type="evidence" value="ECO:0007669"/>
    <property type="project" value="InterPro"/>
</dbReference>
<dbReference type="SUPFAM" id="SSF55729">
    <property type="entry name" value="Acyl-CoA N-acyltransferases (Nat)"/>
    <property type="match status" value="1"/>
</dbReference>
<comment type="caution">
    <text evidence="3">The sequence shown here is derived from an EMBL/GenBank/DDBJ whole genome shotgun (WGS) entry which is preliminary data.</text>
</comment>
<feature type="domain" description="N-acetyltransferase" evidence="2">
    <location>
        <begin position="7"/>
        <end position="171"/>
    </location>
</feature>
<reference evidence="3" key="1">
    <citation type="submission" date="2021-01" db="EMBL/GenBank/DDBJ databases">
        <title>Whole genome shotgun sequence of Rugosimonospora africana NBRC 104875.</title>
        <authorList>
            <person name="Komaki H."/>
            <person name="Tamura T."/>
        </authorList>
    </citation>
    <scope>NUCLEOTIDE SEQUENCE</scope>
    <source>
        <strain evidence="3">NBRC 104875</strain>
    </source>
</reference>
<proteinExistence type="predicted"/>
<name>A0A8J3QYE5_9ACTN</name>
<keyword evidence="1" id="KW-0808">Transferase</keyword>
<organism evidence="3 4">
    <name type="scientific">Rugosimonospora africana</name>
    <dbReference type="NCBI Taxonomy" id="556532"/>
    <lineage>
        <taxon>Bacteria</taxon>
        <taxon>Bacillati</taxon>
        <taxon>Actinomycetota</taxon>
        <taxon>Actinomycetes</taxon>
        <taxon>Micromonosporales</taxon>
        <taxon>Micromonosporaceae</taxon>
        <taxon>Rugosimonospora</taxon>
    </lineage>
</organism>
<dbReference type="Proteomes" id="UP000642748">
    <property type="component" value="Unassembled WGS sequence"/>
</dbReference>
<dbReference type="Pfam" id="PF00583">
    <property type="entry name" value="Acetyltransf_1"/>
    <property type="match status" value="1"/>
</dbReference>
<dbReference type="CDD" id="cd04301">
    <property type="entry name" value="NAT_SF"/>
    <property type="match status" value="1"/>
</dbReference>
<dbReference type="PANTHER" id="PTHR13947">
    <property type="entry name" value="GNAT FAMILY N-ACETYLTRANSFERASE"/>
    <property type="match status" value="1"/>
</dbReference>
<dbReference type="AlphaFoldDB" id="A0A8J3QYE5"/>
<evidence type="ECO:0000256" key="1">
    <source>
        <dbReference type="ARBA" id="ARBA00022679"/>
    </source>
</evidence>
<evidence type="ECO:0000313" key="3">
    <source>
        <dbReference type="EMBL" id="GIH19695.1"/>
    </source>
</evidence>
<dbReference type="EMBL" id="BONZ01000084">
    <property type="protein sequence ID" value="GIH19695.1"/>
    <property type="molecule type" value="Genomic_DNA"/>
</dbReference>
<dbReference type="Gene3D" id="3.40.630.30">
    <property type="match status" value="1"/>
</dbReference>
<evidence type="ECO:0000313" key="4">
    <source>
        <dbReference type="Proteomes" id="UP000642748"/>
    </source>
</evidence>
<evidence type="ECO:0000259" key="2">
    <source>
        <dbReference type="PROSITE" id="PS51186"/>
    </source>
</evidence>
<keyword evidence="4" id="KW-1185">Reference proteome</keyword>
<dbReference type="InterPro" id="IPR000182">
    <property type="entry name" value="GNAT_dom"/>
</dbReference>
<dbReference type="InterPro" id="IPR016181">
    <property type="entry name" value="Acyl_CoA_acyltransferase"/>
</dbReference>
<dbReference type="InterPro" id="IPR050769">
    <property type="entry name" value="NAT_camello-type"/>
</dbReference>
<dbReference type="PROSITE" id="PS51186">
    <property type="entry name" value="GNAT"/>
    <property type="match status" value="1"/>
</dbReference>
<accession>A0A8J3QYE5</accession>
<sequence>MIVSGPVNIREVGRPGDLGWVVMAHGEIYAREFGWDTSFEALVARIVADYAGSRDPRRDAGWIAELDGDRVGCVFCVAKDETTAQLRILLVDPAARGRGVGRLLVDECIRFARDAGYRRMTLWTNDPLTSAGRIYRAAGFQLVAEQSHRSFGTDLIGQTYELDLVAAEPLDLAR</sequence>